<comment type="catalytic activity">
    <reaction evidence="8">
        <text>L-seryl-[protein] + ATP = O-phospho-L-seryl-[protein] + ADP + H(+)</text>
        <dbReference type="Rhea" id="RHEA:17989"/>
        <dbReference type="Rhea" id="RHEA-COMP:9863"/>
        <dbReference type="Rhea" id="RHEA-COMP:11604"/>
        <dbReference type="ChEBI" id="CHEBI:15378"/>
        <dbReference type="ChEBI" id="CHEBI:29999"/>
        <dbReference type="ChEBI" id="CHEBI:30616"/>
        <dbReference type="ChEBI" id="CHEBI:83421"/>
        <dbReference type="ChEBI" id="CHEBI:456216"/>
        <dbReference type="EC" id="2.7.11.1"/>
    </reaction>
</comment>
<dbReference type="PROSITE" id="PS00108">
    <property type="entry name" value="PROTEIN_KINASE_ST"/>
    <property type="match status" value="1"/>
</dbReference>
<evidence type="ECO:0000256" key="6">
    <source>
        <dbReference type="ARBA" id="ARBA00022840"/>
    </source>
</evidence>
<keyword evidence="2" id="KW-0723">Serine/threonine-protein kinase</keyword>
<evidence type="ECO:0000256" key="5">
    <source>
        <dbReference type="ARBA" id="ARBA00022777"/>
    </source>
</evidence>
<feature type="region of interest" description="Disordered" evidence="9">
    <location>
        <begin position="500"/>
        <end position="521"/>
    </location>
</feature>
<feature type="region of interest" description="Disordered" evidence="9">
    <location>
        <begin position="252"/>
        <end position="283"/>
    </location>
</feature>
<dbReference type="InterPro" id="IPR011009">
    <property type="entry name" value="Kinase-like_dom_sf"/>
</dbReference>
<dbReference type="InterPro" id="IPR045216">
    <property type="entry name" value="CK2_alpha"/>
</dbReference>
<dbReference type="SUPFAM" id="SSF56112">
    <property type="entry name" value="Protein kinase-like (PK-like)"/>
    <property type="match status" value="1"/>
</dbReference>
<dbReference type="GO" id="GO:0005524">
    <property type="term" value="F:ATP binding"/>
    <property type="evidence" value="ECO:0007669"/>
    <property type="project" value="UniProtKB-KW"/>
</dbReference>
<evidence type="ECO:0000313" key="11">
    <source>
        <dbReference type="EMBL" id="KAL3795419.1"/>
    </source>
</evidence>
<accession>A0ABD3Q6C6</accession>
<keyword evidence="12" id="KW-1185">Reference proteome</keyword>
<feature type="region of interest" description="Disordered" evidence="9">
    <location>
        <begin position="1"/>
        <end position="82"/>
    </location>
</feature>
<evidence type="ECO:0000313" key="12">
    <source>
        <dbReference type="Proteomes" id="UP001530315"/>
    </source>
</evidence>
<keyword evidence="3" id="KW-0808">Transferase</keyword>
<keyword evidence="5" id="KW-0418">Kinase</keyword>
<organism evidence="11 12">
    <name type="scientific">Stephanodiscus triporus</name>
    <dbReference type="NCBI Taxonomy" id="2934178"/>
    <lineage>
        <taxon>Eukaryota</taxon>
        <taxon>Sar</taxon>
        <taxon>Stramenopiles</taxon>
        <taxon>Ochrophyta</taxon>
        <taxon>Bacillariophyta</taxon>
        <taxon>Coscinodiscophyceae</taxon>
        <taxon>Thalassiosirophycidae</taxon>
        <taxon>Stephanodiscales</taxon>
        <taxon>Stephanodiscaceae</taxon>
        <taxon>Stephanodiscus</taxon>
    </lineage>
</organism>
<dbReference type="InterPro" id="IPR000719">
    <property type="entry name" value="Prot_kinase_dom"/>
</dbReference>
<dbReference type="EC" id="2.7.11.1" evidence="1"/>
<feature type="compositionally biased region" description="Gly residues" evidence="9">
    <location>
        <begin position="30"/>
        <end position="39"/>
    </location>
</feature>
<feature type="compositionally biased region" description="Basic and acidic residues" evidence="9">
    <location>
        <begin position="263"/>
        <end position="272"/>
    </location>
</feature>
<evidence type="ECO:0000256" key="4">
    <source>
        <dbReference type="ARBA" id="ARBA00022741"/>
    </source>
</evidence>
<evidence type="ECO:0000259" key="10">
    <source>
        <dbReference type="PROSITE" id="PS50011"/>
    </source>
</evidence>
<feature type="compositionally biased region" description="Basic residues" evidence="9">
    <location>
        <begin position="252"/>
        <end position="262"/>
    </location>
</feature>
<feature type="compositionally biased region" description="Acidic residues" evidence="9">
    <location>
        <begin position="132"/>
        <end position="147"/>
    </location>
</feature>
<sequence length="613" mass="67566">MSTRGEIGEIGGAATVDGDGSSSSSSSSSGSGGNYGSSGGDYDEYIDEERGSGMTTRGQRDGNGANDNNDPREYVNWGDEKGPDPYSSLVVLKCLKPISERKIRRELLVLTHCTRQRLPNLARLIGIVLPDSMDENDNGAYDDDDEADGHADHDLGGGGGGGGEGEGRRKDDSAAIQTTNDHDELSLPRQKAAAAAALDRRKRRRCRDAPPSSSTFGHRGTRERLQRQHTWGKLPALVLEHAGPESQWLCHNGRRQQRHQRRHDVPPGRESDDGNDDEREDDHLSEREVKYYLCHLLIALDALHAAGIMHRDVKPRNTLINRLPSRDGENDRHRRSRRDDEYGNGGDGLRSPRRPRPPPPPPLMLVDLGLADFYHPGKSYNVRVASRHYKSPELLIGYEEYDYSVDMWAFGCILVGLLFRREPFFHGKDNDDQLGQIVNVLGIRDFLRYYRRVGRLRSSRRRGGGGASDGDEVNGNVMRLSYKARAAIGKYCSLAPHSTYSSSSSLSSSEEEETLSGSTPNSDGLDLLDKLLVYDHELRWTAREALGHQFFDEVRHQVLGETTMPAAAWAVSGGSGLGDSSYGPIGIIVSLGSGRPAVREAVGHWATQRPVGR</sequence>
<gene>
    <name evidence="11" type="ORF">ACHAW5_006993</name>
</gene>
<keyword evidence="4" id="KW-0547">Nucleotide-binding</keyword>
<comment type="caution">
    <text evidence="11">The sequence shown here is derived from an EMBL/GenBank/DDBJ whole genome shotgun (WGS) entry which is preliminary data.</text>
</comment>
<evidence type="ECO:0000256" key="8">
    <source>
        <dbReference type="ARBA" id="ARBA00048679"/>
    </source>
</evidence>
<evidence type="ECO:0000256" key="7">
    <source>
        <dbReference type="ARBA" id="ARBA00047899"/>
    </source>
</evidence>
<feature type="region of interest" description="Disordered" evidence="9">
    <location>
        <begin position="131"/>
        <end position="227"/>
    </location>
</feature>
<feature type="compositionally biased region" description="Low complexity" evidence="9">
    <location>
        <begin position="17"/>
        <end position="29"/>
    </location>
</feature>
<dbReference type="InterPro" id="IPR008271">
    <property type="entry name" value="Ser/Thr_kinase_AS"/>
</dbReference>
<evidence type="ECO:0000256" key="9">
    <source>
        <dbReference type="SAM" id="MobiDB-lite"/>
    </source>
</evidence>
<reference evidence="11 12" key="1">
    <citation type="submission" date="2024-10" db="EMBL/GenBank/DDBJ databases">
        <title>Updated reference genomes for cyclostephanoid diatoms.</title>
        <authorList>
            <person name="Roberts W.R."/>
            <person name="Alverson A.J."/>
        </authorList>
    </citation>
    <scope>NUCLEOTIDE SEQUENCE [LARGE SCALE GENOMIC DNA]</scope>
    <source>
        <strain evidence="11 12">AJA276-08</strain>
    </source>
</reference>
<dbReference type="AlphaFoldDB" id="A0ABD3Q6C6"/>
<feature type="domain" description="Protein kinase" evidence="10">
    <location>
        <begin position="55"/>
        <end position="551"/>
    </location>
</feature>
<feature type="compositionally biased region" description="Basic and acidic residues" evidence="9">
    <location>
        <begin position="69"/>
        <end position="82"/>
    </location>
</feature>
<keyword evidence="6" id="KW-0067">ATP-binding</keyword>
<dbReference type="PROSITE" id="PS50011">
    <property type="entry name" value="PROTEIN_KINASE_DOM"/>
    <property type="match status" value="1"/>
</dbReference>
<dbReference type="Proteomes" id="UP001530315">
    <property type="component" value="Unassembled WGS sequence"/>
</dbReference>
<comment type="catalytic activity">
    <reaction evidence="7">
        <text>L-threonyl-[protein] + ATP = O-phospho-L-threonyl-[protein] + ADP + H(+)</text>
        <dbReference type="Rhea" id="RHEA:46608"/>
        <dbReference type="Rhea" id="RHEA-COMP:11060"/>
        <dbReference type="Rhea" id="RHEA-COMP:11605"/>
        <dbReference type="ChEBI" id="CHEBI:15378"/>
        <dbReference type="ChEBI" id="CHEBI:30013"/>
        <dbReference type="ChEBI" id="CHEBI:30616"/>
        <dbReference type="ChEBI" id="CHEBI:61977"/>
        <dbReference type="ChEBI" id="CHEBI:456216"/>
        <dbReference type="EC" id="2.7.11.1"/>
    </reaction>
</comment>
<dbReference type="PANTHER" id="PTHR24054:SF0">
    <property type="entry name" value="CASEIN KINASE II SUBUNIT ALPHA"/>
    <property type="match status" value="1"/>
</dbReference>
<dbReference type="EMBL" id="JALLAZ020000425">
    <property type="protein sequence ID" value="KAL3795419.1"/>
    <property type="molecule type" value="Genomic_DNA"/>
</dbReference>
<feature type="region of interest" description="Disordered" evidence="9">
    <location>
        <begin position="319"/>
        <end position="361"/>
    </location>
</feature>
<protein>
    <recommendedName>
        <fullName evidence="1">non-specific serine/threonine protein kinase</fullName>
        <ecNumber evidence="1">2.7.11.1</ecNumber>
    </recommendedName>
</protein>
<dbReference type="Pfam" id="PF00069">
    <property type="entry name" value="Pkinase"/>
    <property type="match status" value="1"/>
</dbReference>
<dbReference type="Gene3D" id="1.10.510.10">
    <property type="entry name" value="Transferase(Phosphotransferase) domain 1"/>
    <property type="match status" value="2"/>
</dbReference>
<name>A0ABD3Q6C6_9STRA</name>
<proteinExistence type="predicted"/>
<evidence type="ECO:0000256" key="1">
    <source>
        <dbReference type="ARBA" id="ARBA00012513"/>
    </source>
</evidence>
<dbReference type="SMART" id="SM00220">
    <property type="entry name" value="S_TKc"/>
    <property type="match status" value="1"/>
</dbReference>
<dbReference type="PANTHER" id="PTHR24054">
    <property type="entry name" value="CASEIN KINASE II SUBUNIT ALPHA"/>
    <property type="match status" value="1"/>
</dbReference>
<evidence type="ECO:0000256" key="2">
    <source>
        <dbReference type="ARBA" id="ARBA00022527"/>
    </source>
</evidence>
<feature type="compositionally biased region" description="Basic and acidic residues" evidence="9">
    <location>
        <begin position="324"/>
        <end position="341"/>
    </location>
</feature>
<dbReference type="GO" id="GO:0004674">
    <property type="term" value="F:protein serine/threonine kinase activity"/>
    <property type="evidence" value="ECO:0007669"/>
    <property type="project" value="UniProtKB-KW"/>
</dbReference>
<evidence type="ECO:0000256" key="3">
    <source>
        <dbReference type="ARBA" id="ARBA00022679"/>
    </source>
</evidence>